<feature type="compositionally biased region" description="Low complexity" evidence="1">
    <location>
        <begin position="34"/>
        <end position="43"/>
    </location>
</feature>
<name>A0A1H1ZZB5_9MICO</name>
<evidence type="ECO:0000313" key="3">
    <source>
        <dbReference type="Proteomes" id="UP000199482"/>
    </source>
</evidence>
<feature type="compositionally biased region" description="Basic and acidic residues" evidence="1">
    <location>
        <begin position="24"/>
        <end position="33"/>
    </location>
</feature>
<dbReference type="AlphaFoldDB" id="A0A1H1ZZB5"/>
<accession>A0A1H1ZZB5</accession>
<feature type="region of interest" description="Disordered" evidence="1">
    <location>
        <begin position="1"/>
        <end position="82"/>
    </location>
</feature>
<dbReference type="STRING" id="589382.SAMN04489721_3417"/>
<proteinExistence type="predicted"/>
<organism evidence="2 3">
    <name type="scientific">Agromyces flavus</name>
    <dbReference type="NCBI Taxonomy" id="589382"/>
    <lineage>
        <taxon>Bacteria</taxon>
        <taxon>Bacillati</taxon>
        <taxon>Actinomycetota</taxon>
        <taxon>Actinomycetes</taxon>
        <taxon>Micrococcales</taxon>
        <taxon>Microbacteriaceae</taxon>
        <taxon>Agromyces</taxon>
    </lineage>
</organism>
<gene>
    <name evidence="2" type="ORF">SAMN04489721_3417</name>
</gene>
<reference evidence="3" key="1">
    <citation type="submission" date="2016-10" db="EMBL/GenBank/DDBJ databases">
        <authorList>
            <person name="Varghese N."/>
            <person name="Submissions S."/>
        </authorList>
    </citation>
    <scope>NUCLEOTIDE SEQUENCE [LARGE SCALE GENOMIC DNA]</scope>
    <source>
        <strain evidence="3">CPCC 202695</strain>
    </source>
</reference>
<sequence length="82" mass="8815">MSRDHPSEAEPSDTGSDASSDRALAAEDDRRADAFWSAFDSAAPEGDRWMDSATAAWRPHETPTESTDSTDSTDEPPGSADR</sequence>
<evidence type="ECO:0000256" key="1">
    <source>
        <dbReference type="SAM" id="MobiDB-lite"/>
    </source>
</evidence>
<protein>
    <submittedName>
        <fullName evidence="2">Uncharacterized protein</fullName>
    </submittedName>
</protein>
<dbReference type="RefSeq" id="WP_092675093.1">
    <property type="nucleotide sequence ID" value="NZ_BMDN01000002.1"/>
</dbReference>
<dbReference type="Proteomes" id="UP000199482">
    <property type="component" value="Chromosome I"/>
</dbReference>
<dbReference type="EMBL" id="LT629755">
    <property type="protein sequence ID" value="SDT38762.1"/>
    <property type="molecule type" value="Genomic_DNA"/>
</dbReference>
<evidence type="ECO:0000313" key="2">
    <source>
        <dbReference type="EMBL" id="SDT38762.1"/>
    </source>
</evidence>